<dbReference type="Pfam" id="PF25053">
    <property type="entry name" value="DUF7791"/>
    <property type="match status" value="1"/>
</dbReference>
<name>A0A1Y2A015_9PLEO</name>
<dbReference type="InterPro" id="IPR056693">
    <property type="entry name" value="DUF7791"/>
</dbReference>
<dbReference type="STRING" id="1231657.A0A1Y2A015"/>
<evidence type="ECO:0000256" key="1">
    <source>
        <dbReference type="ARBA" id="ARBA00022737"/>
    </source>
</evidence>
<evidence type="ECO:0008006" key="6">
    <source>
        <dbReference type="Google" id="ProtNLM"/>
    </source>
</evidence>
<comment type="caution">
    <text evidence="4">The sequence shown here is derived from an EMBL/GenBank/DDBJ whole genome shotgun (WGS) entry which is preliminary data.</text>
</comment>
<evidence type="ECO:0000259" key="2">
    <source>
        <dbReference type="Pfam" id="PF24883"/>
    </source>
</evidence>
<dbReference type="SUPFAM" id="SSF48403">
    <property type="entry name" value="Ankyrin repeat"/>
    <property type="match status" value="1"/>
</dbReference>
<dbReference type="Pfam" id="PF24883">
    <property type="entry name" value="NPHP3_N"/>
    <property type="match status" value="1"/>
</dbReference>
<dbReference type="InterPro" id="IPR036770">
    <property type="entry name" value="Ankyrin_rpt-contain_sf"/>
</dbReference>
<reference evidence="4 5" key="1">
    <citation type="submission" date="2016-07" db="EMBL/GenBank/DDBJ databases">
        <title>Pervasive Adenine N6-methylation of Active Genes in Fungi.</title>
        <authorList>
            <consortium name="DOE Joint Genome Institute"/>
            <person name="Mondo S.J."/>
            <person name="Dannebaum R.O."/>
            <person name="Kuo R.C."/>
            <person name="Labutti K."/>
            <person name="Haridas S."/>
            <person name="Kuo A."/>
            <person name="Salamov A."/>
            <person name="Ahrendt S.R."/>
            <person name="Lipzen A."/>
            <person name="Sullivan W."/>
            <person name="Andreopoulos W.B."/>
            <person name="Clum A."/>
            <person name="Lindquist E."/>
            <person name="Daum C."/>
            <person name="Ramamoorthy G.K."/>
            <person name="Gryganskyi A."/>
            <person name="Culley D."/>
            <person name="Magnuson J.K."/>
            <person name="James T.Y."/>
            <person name="O'Malley M.A."/>
            <person name="Stajich J.E."/>
            <person name="Spatafora J.W."/>
            <person name="Visel A."/>
            <person name="Grigoriev I.V."/>
        </authorList>
    </citation>
    <scope>NUCLEOTIDE SEQUENCE [LARGE SCALE GENOMIC DNA]</scope>
    <source>
        <strain evidence="4 5">CBS 115471</strain>
    </source>
</reference>
<feature type="domain" description="Nephrocystin 3-like N-terminal" evidence="2">
    <location>
        <begin position="116"/>
        <end position="152"/>
    </location>
</feature>
<dbReference type="AlphaFoldDB" id="A0A1Y2A015"/>
<dbReference type="Proteomes" id="UP000193144">
    <property type="component" value="Unassembled WGS sequence"/>
</dbReference>
<sequence length="671" mass="76185">MEKVDENELRMDTALPSLDKGTQAIVQAILQGNTDLSATIAAQTFESIKREDAREAAAIRRHDEVIARIDRLPYAVGTNIAAAKPKMDRHDIIKPAHRKTFDWVFQRPEMAHVPWPNLDEWLRTMTRVCWISGKAGSGKFTLMKYLIQDLRLRQALESWADTFPRALRYAFTTLTTQSEIPVKITIIIDGLDEFEPTSASYTELADIFLTATRSANVKTVLSSRPLCAFEASFAGSRNFDELADLRQRLKAIPRDLEDLFVRMLHQIPSEYKMQSSRMFQILLYNASDESNASSMRRAYPLTAMGMFFTEFSVEKILEAPINRIPYSELRRRVKEIEGRLRSRCAGLVELRCSQSVEDNPADDGKLKQSVGLAGIKETGLPSESPFMGQDAEVQYLHRSVADWLQKKNVWDTILEGTRTTNFNPHVSILQSLVMRLKCSPPASGIPSNGYLQFLHHQWDIVNAVIHFAMKSEATTGKAQVAILDELDRVMSIYHEDALKDLSSAQKEEMLLPVEHESWCDTLMEDYQRPVPWHDTFLAFSIRHGLVFYVQAKIQANGGALPNKKGRPLLDYAGRPVPSDRHWHAAINPDIVKCLLEHGADPNEKFNGFSPWQNALYNPTDDFSRWIRILNLLVQHGADTQTYIETASPRGDLHWETGMSKKRLTRSPKICG</sequence>
<dbReference type="OrthoDB" id="443402at2759"/>
<evidence type="ECO:0000259" key="3">
    <source>
        <dbReference type="Pfam" id="PF25053"/>
    </source>
</evidence>
<proteinExistence type="predicted"/>
<keyword evidence="5" id="KW-1185">Reference proteome</keyword>
<evidence type="ECO:0000313" key="5">
    <source>
        <dbReference type="Proteomes" id="UP000193144"/>
    </source>
</evidence>
<dbReference type="InterPro" id="IPR056884">
    <property type="entry name" value="NPHP3-like_N"/>
</dbReference>
<evidence type="ECO:0000313" key="4">
    <source>
        <dbReference type="EMBL" id="ORY15849.1"/>
    </source>
</evidence>
<dbReference type="PANTHER" id="PTHR10039:SF5">
    <property type="entry name" value="NACHT DOMAIN-CONTAINING PROTEIN"/>
    <property type="match status" value="1"/>
</dbReference>
<protein>
    <recommendedName>
        <fullName evidence="6">NACHT domain-containing protein</fullName>
    </recommendedName>
</protein>
<feature type="domain" description="DUF7791" evidence="3">
    <location>
        <begin position="267"/>
        <end position="440"/>
    </location>
</feature>
<dbReference type="PANTHER" id="PTHR10039">
    <property type="entry name" value="AMELOGENIN"/>
    <property type="match status" value="1"/>
</dbReference>
<dbReference type="Gene3D" id="1.25.40.20">
    <property type="entry name" value="Ankyrin repeat-containing domain"/>
    <property type="match status" value="1"/>
</dbReference>
<keyword evidence="1" id="KW-0677">Repeat</keyword>
<dbReference type="EMBL" id="MCFA01000022">
    <property type="protein sequence ID" value="ORY15849.1"/>
    <property type="molecule type" value="Genomic_DNA"/>
</dbReference>
<accession>A0A1Y2A015</accession>
<organism evidence="4 5">
    <name type="scientific">Clohesyomyces aquaticus</name>
    <dbReference type="NCBI Taxonomy" id="1231657"/>
    <lineage>
        <taxon>Eukaryota</taxon>
        <taxon>Fungi</taxon>
        <taxon>Dikarya</taxon>
        <taxon>Ascomycota</taxon>
        <taxon>Pezizomycotina</taxon>
        <taxon>Dothideomycetes</taxon>
        <taxon>Pleosporomycetidae</taxon>
        <taxon>Pleosporales</taxon>
        <taxon>Lindgomycetaceae</taxon>
        <taxon>Clohesyomyces</taxon>
    </lineage>
</organism>
<gene>
    <name evidence="4" type="ORF">BCR34DRAFT_598123</name>
</gene>